<evidence type="ECO:0000313" key="2">
    <source>
        <dbReference type="EMBL" id="GBP12224.1"/>
    </source>
</evidence>
<gene>
    <name evidence="2" type="ORF">EVAR_6398_1</name>
</gene>
<proteinExistence type="predicted"/>
<comment type="caution">
    <text evidence="2">The sequence shown here is derived from an EMBL/GenBank/DDBJ whole genome shotgun (WGS) entry which is preliminary data.</text>
</comment>
<dbReference type="AlphaFoldDB" id="A0A4C1TDL2"/>
<evidence type="ECO:0000313" key="3">
    <source>
        <dbReference type="Proteomes" id="UP000299102"/>
    </source>
</evidence>
<name>A0A4C1TDL2_EUMVA</name>
<reference evidence="2 3" key="1">
    <citation type="journal article" date="2019" name="Commun. Biol.">
        <title>The bagworm genome reveals a unique fibroin gene that provides high tensile strength.</title>
        <authorList>
            <person name="Kono N."/>
            <person name="Nakamura H."/>
            <person name="Ohtoshi R."/>
            <person name="Tomita M."/>
            <person name="Numata K."/>
            <person name="Arakawa K."/>
        </authorList>
    </citation>
    <scope>NUCLEOTIDE SEQUENCE [LARGE SCALE GENOMIC DNA]</scope>
</reference>
<dbReference type="EMBL" id="BGZK01000050">
    <property type="protein sequence ID" value="GBP12224.1"/>
    <property type="molecule type" value="Genomic_DNA"/>
</dbReference>
<organism evidence="2 3">
    <name type="scientific">Eumeta variegata</name>
    <name type="common">Bagworm moth</name>
    <name type="synonym">Eumeta japonica</name>
    <dbReference type="NCBI Taxonomy" id="151549"/>
    <lineage>
        <taxon>Eukaryota</taxon>
        <taxon>Metazoa</taxon>
        <taxon>Ecdysozoa</taxon>
        <taxon>Arthropoda</taxon>
        <taxon>Hexapoda</taxon>
        <taxon>Insecta</taxon>
        <taxon>Pterygota</taxon>
        <taxon>Neoptera</taxon>
        <taxon>Endopterygota</taxon>
        <taxon>Lepidoptera</taxon>
        <taxon>Glossata</taxon>
        <taxon>Ditrysia</taxon>
        <taxon>Tineoidea</taxon>
        <taxon>Psychidae</taxon>
        <taxon>Oiketicinae</taxon>
        <taxon>Eumeta</taxon>
    </lineage>
</organism>
<evidence type="ECO:0000256" key="1">
    <source>
        <dbReference type="SAM" id="MobiDB-lite"/>
    </source>
</evidence>
<accession>A0A4C1TDL2</accession>
<keyword evidence="3" id="KW-1185">Reference proteome</keyword>
<dbReference type="Proteomes" id="UP000299102">
    <property type="component" value="Unassembled WGS sequence"/>
</dbReference>
<sequence length="97" mass="11004">MIRSLYLWFEGSAHDHSVKLRLVPRQRCWLVNEQTSMHDTKEIGFIALATPSDLKKEFKALMRTDRGRCLTGSIAGENAAKSDRDTRVKGSVTPENK</sequence>
<protein>
    <submittedName>
        <fullName evidence="2">Uncharacterized protein</fullName>
    </submittedName>
</protein>
<feature type="region of interest" description="Disordered" evidence="1">
    <location>
        <begin position="74"/>
        <end position="97"/>
    </location>
</feature>